<dbReference type="EMBL" id="JAQQAL010000035">
    <property type="protein sequence ID" value="MDC7227941.1"/>
    <property type="molecule type" value="Genomic_DNA"/>
</dbReference>
<evidence type="ECO:0000256" key="5">
    <source>
        <dbReference type="ARBA" id="ARBA00022741"/>
    </source>
</evidence>
<evidence type="ECO:0000313" key="13">
    <source>
        <dbReference type="Proteomes" id="UP001221217"/>
    </source>
</evidence>
<evidence type="ECO:0000256" key="8">
    <source>
        <dbReference type="ARBA" id="ARBA00023012"/>
    </source>
</evidence>
<keyword evidence="9" id="KW-1133">Transmembrane helix</keyword>
<evidence type="ECO:0000256" key="3">
    <source>
        <dbReference type="ARBA" id="ARBA00022553"/>
    </source>
</evidence>
<protein>
    <recommendedName>
        <fullName evidence="2">histidine kinase</fullName>
        <ecNumber evidence="2">2.7.13.3</ecNumber>
    </recommendedName>
</protein>
<dbReference type="InterPro" id="IPR036890">
    <property type="entry name" value="HATPase_C_sf"/>
</dbReference>
<feature type="transmembrane region" description="Helical" evidence="9">
    <location>
        <begin position="40"/>
        <end position="58"/>
    </location>
</feature>
<dbReference type="Gene3D" id="3.30.450.20">
    <property type="entry name" value="PAS domain"/>
    <property type="match status" value="1"/>
</dbReference>
<feature type="transmembrane region" description="Helical" evidence="9">
    <location>
        <begin position="70"/>
        <end position="87"/>
    </location>
</feature>
<keyword evidence="8" id="KW-0902">Two-component regulatory system</keyword>
<dbReference type="SUPFAM" id="SSF47384">
    <property type="entry name" value="Homodimeric domain of signal transducing histidine kinase"/>
    <property type="match status" value="1"/>
</dbReference>
<dbReference type="InterPro" id="IPR035965">
    <property type="entry name" value="PAS-like_dom_sf"/>
</dbReference>
<keyword evidence="3" id="KW-0597">Phosphoprotein</keyword>
<keyword evidence="6" id="KW-0418">Kinase</keyword>
<dbReference type="Pfam" id="PF02518">
    <property type="entry name" value="HATPase_c"/>
    <property type="match status" value="1"/>
</dbReference>
<accession>A0AAJ1MLK3</accession>
<dbReference type="GO" id="GO:0005524">
    <property type="term" value="F:ATP binding"/>
    <property type="evidence" value="ECO:0007669"/>
    <property type="project" value="UniProtKB-KW"/>
</dbReference>
<evidence type="ECO:0000256" key="2">
    <source>
        <dbReference type="ARBA" id="ARBA00012438"/>
    </source>
</evidence>
<dbReference type="InterPro" id="IPR004358">
    <property type="entry name" value="Sig_transdc_His_kin-like_C"/>
</dbReference>
<reference evidence="12 13" key="1">
    <citation type="submission" date="2022-12" db="EMBL/GenBank/DDBJ databases">
        <title>Metagenome assembled genome from gulf of manar.</title>
        <authorList>
            <person name="Kohli P."/>
            <person name="Pk S."/>
            <person name="Venkata Ramana C."/>
            <person name="Sasikala C."/>
        </authorList>
    </citation>
    <scope>NUCLEOTIDE SEQUENCE [LARGE SCALE GENOMIC DNA]</scope>
    <source>
        <strain evidence="12">JB008</strain>
    </source>
</reference>
<comment type="caution">
    <text evidence="12">The sequence shown here is derived from an EMBL/GenBank/DDBJ whole genome shotgun (WGS) entry which is preliminary data.</text>
</comment>
<dbReference type="PROSITE" id="PS50109">
    <property type="entry name" value="HIS_KIN"/>
    <property type="match status" value="1"/>
</dbReference>
<dbReference type="CDD" id="cd00130">
    <property type="entry name" value="PAS"/>
    <property type="match status" value="1"/>
</dbReference>
<evidence type="ECO:0000256" key="1">
    <source>
        <dbReference type="ARBA" id="ARBA00000085"/>
    </source>
</evidence>
<evidence type="ECO:0000259" key="10">
    <source>
        <dbReference type="PROSITE" id="PS50109"/>
    </source>
</evidence>
<dbReference type="SMART" id="SM00387">
    <property type="entry name" value="HATPase_c"/>
    <property type="match status" value="1"/>
</dbReference>
<keyword evidence="5" id="KW-0547">Nucleotide-binding</keyword>
<name>A0AAJ1MLK3_9SPIO</name>
<dbReference type="InterPro" id="IPR013767">
    <property type="entry name" value="PAS_fold"/>
</dbReference>
<dbReference type="InterPro" id="IPR003594">
    <property type="entry name" value="HATPase_dom"/>
</dbReference>
<dbReference type="InterPro" id="IPR036097">
    <property type="entry name" value="HisK_dim/P_sf"/>
</dbReference>
<dbReference type="GO" id="GO:0000155">
    <property type="term" value="F:phosphorelay sensor kinase activity"/>
    <property type="evidence" value="ECO:0007669"/>
    <property type="project" value="InterPro"/>
</dbReference>
<dbReference type="Gene3D" id="3.30.565.10">
    <property type="entry name" value="Histidine kinase-like ATPase, C-terminal domain"/>
    <property type="match status" value="1"/>
</dbReference>
<dbReference type="Gene3D" id="1.10.287.130">
    <property type="match status" value="1"/>
</dbReference>
<dbReference type="PROSITE" id="PS50112">
    <property type="entry name" value="PAS"/>
    <property type="match status" value="1"/>
</dbReference>
<dbReference type="SUPFAM" id="SSF55785">
    <property type="entry name" value="PYP-like sensor domain (PAS domain)"/>
    <property type="match status" value="1"/>
</dbReference>
<evidence type="ECO:0000259" key="11">
    <source>
        <dbReference type="PROSITE" id="PS50112"/>
    </source>
</evidence>
<comment type="catalytic activity">
    <reaction evidence="1">
        <text>ATP + protein L-histidine = ADP + protein N-phospho-L-histidine.</text>
        <dbReference type="EC" id="2.7.13.3"/>
    </reaction>
</comment>
<dbReference type="PANTHER" id="PTHR43065">
    <property type="entry name" value="SENSOR HISTIDINE KINASE"/>
    <property type="match status" value="1"/>
</dbReference>
<keyword evidence="9" id="KW-0472">Membrane</keyword>
<feature type="transmembrane region" description="Helical" evidence="9">
    <location>
        <begin position="129"/>
        <end position="150"/>
    </location>
</feature>
<organism evidence="12 13">
    <name type="scientific">Candidatus Thalassospirochaeta sargassi</name>
    <dbReference type="NCBI Taxonomy" id="3119039"/>
    <lineage>
        <taxon>Bacteria</taxon>
        <taxon>Pseudomonadati</taxon>
        <taxon>Spirochaetota</taxon>
        <taxon>Spirochaetia</taxon>
        <taxon>Spirochaetales</taxon>
        <taxon>Spirochaetaceae</taxon>
        <taxon>Candidatus Thalassospirochaeta</taxon>
    </lineage>
</organism>
<keyword evidence="4" id="KW-0808">Transferase</keyword>
<feature type="transmembrane region" description="Helical" evidence="9">
    <location>
        <begin position="435"/>
        <end position="454"/>
    </location>
</feature>
<dbReference type="NCBIfam" id="TIGR00229">
    <property type="entry name" value="sensory_box"/>
    <property type="match status" value="1"/>
</dbReference>
<feature type="domain" description="PAS" evidence="11">
    <location>
        <begin position="515"/>
        <end position="573"/>
    </location>
</feature>
<dbReference type="InterPro" id="IPR000014">
    <property type="entry name" value="PAS"/>
</dbReference>
<dbReference type="CDD" id="cd00082">
    <property type="entry name" value="HisKA"/>
    <property type="match status" value="1"/>
</dbReference>
<evidence type="ECO:0000256" key="4">
    <source>
        <dbReference type="ARBA" id="ARBA00022679"/>
    </source>
</evidence>
<feature type="domain" description="Histidine kinase" evidence="10">
    <location>
        <begin position="646"/>
        <end position="870"/>
    </location>
</feature>
<dbReference type="PRINTS" id="PR00344">
    <property type="entry name" value="BCTRLSENSOR"/>
</dbReference>
<dbReference type="AlphaFoldDB" id="A0AAJ1MLK3"/>
<dbReference type="Gene3D" id="1.10.1760.20">
    <property type="match status" value="1"/>
</dbReference>
<evidence type="ECO:0000313" key="12">
    <source>
        <dbReference type="EMBL" id="MDC7227941.1"/>
    </source>
</evidence>
<evidence type="ECO:0000256" key="9">
    <source>
        <dbReference type="SAM" id="Phobius"/>
    </source>
</evidence>
<dbReference type="SUPFAM" id="SSF55874">
    <property type="entry name" value="ATPase domain of HSP90 chaperone/DNA topoisomerase II/histidine kinase"/>
    <property type="match status" value="1"/>
</dbReference>
<dbReference type="InterPro" id="IPR005467">
    <property type="entry name" value="His_kinase_dom"/>
</dbReference>
<dbReference type="GO" id="GO:0006355">
    <property type="term" value="P:regulation of DNA-templated transcription"/>
    <property type="evidence" value="ECO:0007669"/>
    <property type="project" value="InterPro"/>
</dbReference>
<keyword evidence="9" id="KW-0812">Transmembrane</keyword>
<sequence>MDRFRKITLFIALTAAAFLLNRFRIGIIFGIDFIAGSIPVLLSSVILGPIAGAVTALASGLSTYSLWNHFYAVPAFMLEAVFVGIFFRKTKLNLVLIEIFYWFTVGIATVFITYVIFGDLSLSSIQTIALKQIVNGIVNSVIVTILFIASTRLLPIKDFDYSRFNNIESILTSFITATTILALFVILSFTSKINEKRFTEEIIERLENSVQESDSNISVWSRGYYSLARMLSTCANPEIAYLAAVEEYQGLEHILRTDNFGNILEMYPEDPSLTDSIPIHENIENIENSIFSCARFGTCNHEHPRIVLYVPCTGKDTEVGYLVMLINFKEFIDQLVPHFSASRQSFELIEKNKILASYQYSETKELRLMYKESADTVFERSIRVWLTGADIANIERSKQAVFIYSSIMNSTGWEIYVAETAEAMFNQIYEINTDYLVIICIFIIATGILSFFLVSRIVTPLKTISTLINKLRTDPGYLPDNDWPDTKIVEISSVSDYLQRLLEAGRRRTEDLMKSNQRLTTTLMSIGDAVIVNDEENRILLFNKNAAELTEWNGEDAIGLPVDEVLLLRAPDEELVSKGRLGRSEYILTSKSGKKYRITGMASPIVDSRRYLGSIIVFHDETNRIRRDTQLKNAQKMESIGLLAGGIAHDFNNLLTGIMGYADIIDANLKEDNQLKEFSTAILDTGEKAADLVQQLLSFARKGSFIRTNVEINQLIEKTTHLISAGGSKDIQIKKELSNEKIVVRSDETMLHSMLLNLGVNARDAMPEGGTITFSTSIEELDAGYCLNSAFSLTPGLFACITVSDSGTGISKDKIEQVFDPFFTTKEMGKGVGLGLATVYGTVIEMEGAISVESTEGRGTTFKILLPILKT</sequence>
<dbReference type="PANTHER" id="PTHR43065:SF46">
    <property type="entry name" value="C4-DICARBOXYLATE TRANSPORT SENSOR PROTEIN DCTB"/>
    <property type="match status" value="1"/>
</dbReference>
<dbReference type="Proteomes" id="UP001221217">
    <property type="component" value="Unassembled WGS sequence"/>
</dbReference>
<gene>
    <name evidence="12" type="ORF">PQJ61_14345</name>
</gene>
<dbReference type="Pfam" id="PF00512">
    <property type="entry name" value="HisKA"/>
    <property type="match status" value="1"/>
</dbReference>
<feature type="transmembrane region" description="Helical" evidence="9">
    <location>
        <begin position="99"/>
        <end position="117"/>
    </location>
</feature>
<dbReference type="InterPro" id="IPR003661">
    <property type="entry name" value="HisK_dim/P_dom"/>
</dbReference>
<dbReference type="Pfam" id="PF00989">
    <property type="entry name" value="PAS"/>
    <property type="match status" value="1"/>
</dbReference>
<evidence type="ECO:0000256" key="7">
    <source>
        <dbReference type="ARBA" id="ARBA00022840"/>
    </source>
</evidence>
<dbReference type="EC" id="2.7.13.3" evidence="2"/>
<dbReference type="SMART" id="SM00388">
    <property type="entry name" value="HisKA"/>
    <property type="match status" value="1"/>
</dbReference>
<feature type="transmembrane region" description="Helical" evidence="9">
    <location>
        <begin position="170"/>
        <end position="189"/>
    </location>
</feature>
<keyword evidence="7 12" id="KW-0067">ATP-binding</keyword>
<evidence type="ECO:0000256" key="6">
    <source>
        <dbReference type="ARBA" id="ARBA00022777"/>
    </source>
</evidence>
<proteinExistence type="predicted"/>